<evidence type="ECO:0000256" key="4">
    <source>
        <dbReference type="ARBA" id="ARBA00024207"/>
    </source>
</evidence>
<evidence type="ECO:0000256" key="2">
    <source>
        <dbReference type="ARBA" id="ARBA00022722"/>
    </source>
</evidence>
<dbReference type="Pfam" id="PF01934">
    <property type="entry name" value="HepT-like"/>
    <property type="match status" value="1"/>
</dbReference>
<dbReference type="PANTHER" id="PTHR33397">
    <property type="entry name" value="UPF0331 PROTEIN YUTE"/>
    <property type="match status" value="1"/>
</dbReference>
<dbReference type="InterPro" id="IPR008201">
    <property type="entry name" value="HepT-like"/>
</dbReference>
<keyword evidence="3" id="KW-0378">Hydrolase</keyword>
<organism evidence="5 6">
    <name type="scientific">Candidatus Woesebacteria bacterium GW2011_GWB1_38_5b</name>
    <dbReference type="NCBI Taxonomy" id="1618569"/>
    <lineage>
        <taxon>Bacteria</taxon>
        <taxon>Candidatus Woeseibacteriota</taxon>
    </lineage>
</organism>
<keyword evidence="2" id="KW-0540">Nuclease</keyword>
<evidence type="ECO:0000256" key="1">
    <source>
        <dbReference type="ARBA" id="ARBA00022649"/>
    </source>
</evidence>
<dbReference type="Proteomes" id="UP000034181">
    <property type="component" value="Unassembled WGS sequence"/>
</dbReference>
<dbReference type="AlphaFoldDB" id="A0A0G0NAQ9"/>
<dbReference type="GO" id="GO:0110001">
    <property type="term" value="C:toxin-antitoxin complex"/>
    <property type="evidence" value="ECO:0007669"/>
    <property type="project" value="InterPro"/>
</dbReference>
<reference evidence="5 6" key="1">
    <citation type="journal article" date="2015" name="Nature">
        <title>rRNA introns, odd ribosomes, and small enigmatic genomes across a large radiation of phyla.</title>
        <authorList>
            <person name="Brown C.T."/>
            <person name="Hug L.A."/>
            <person name="Thomas B.C."/>
            <person name="Sharon I."/>
            <person name="Castelle C.J."/>
            <person name="Singh A."/>
            <person name="Wilkins M.J."/>
            <person name="Williams K.H."/>
            <person name="Banfield J.F."/>
        </authorList>
    </citation>
    <scope>NUCLEOTIDE SEQUENCE [LARGE SCALE GENOMIC DNA]</scope>
</reference>
<dbReference type="NCBIfam" id="NF047751">
    <property type="entry name" value="HepT_toxin"/>
    <property type="match status" value="1"/>
</dbReference>
<dbReference type="InterPro" id="IPR037038">
    <property type="entry name" value="HepT-like_sf"/>
</dbReference>
<dbReference type="PANTHER" id="PTHR33397:SF5">
    <property type="entry name" value="RNASE YUTE-RELATED"/>
    <property type="match status" value="1"/>
</dbReference>
<sequence>MTNRFVLENKISSIQKYLTILTKYEPLSQDEIIDDVDIKGAVERYLYLVTQSTIDLAEAVIAYKGYRKPATFSEGFTILAENKIINQDLEKRLVKMSGFRNALAHGYEKINYEILHNALQNSLKDIEEFISLVKNIR</sequence>
<evidence type="ECO:0000256" key="3">
    <source>
        <dbReference type="ARBA" id="ARBA00022801"/>
    </source>
</evidence>
<evidence type="ECO:0000313" key="5">
    <source>
        <dbReference type="EMBL" id="KKQ74181.1"/>
    </source>
</evidence>
<comment type="caution">
    <text evidence="5">The sequence shown here is derived from an EMBL/GenBank/DDBJ whole genome shotgun (WGS) entry which is preliminary data.</text>
</comment>
<proteinExistence type="inferred from homology"/>
<dbReference type="Gene3D" id="1.20.120.580">
    <property type="entry name" value="bsu32300-like"/>
    <property type="match status" value="1"/>
</dbReference>
<name>A0A0G0NAQ9_9BACT</name>
<evidence type="ECO:0000313" key="6">
    <source>
        <dbReference type="Proteomes" id="UP000034181"/>
    </source>
</evidence>
<evidence type="ECO:0008006" key="7">
    <source>
        <dbReference type="Google" id="ProtNLM"/>
    </source>
</evidence>
<keyword evidence="1" id="KW-1277">Toxin-antitoxin system</keyword>
<gene>
    <name evidence="5" type="ORF">US96_C0039G0017</name>
</gene>
<accession>A0A0G0NAQ9</accession>
<comment type="similarity">
    <text evidence="4">Belongs to the HepT RNase toxin family.</text>
</comment>
<dbReference type="InterPro" id="IPR052379">
    <property type="entry name" value="Type_VII_TA_RNase"/>
</dbReference>
<protein>
    <recommendedName>
        <fullName evidence="7">DUF86 domain-containing protein</fullName>
    </recommendedName>
</protein>
<dbReference type="GO" id="GO:0016787">
    <property type="term" value="F:hydrolase activity"/>
    <property type="evidence" value="ECO:0007669"/>
    <property type="project" value="UniProtKB-KW"/>
</dbReference>
<dbReference type="GO" id="GO:0004540">
    <property type="term" value="F:RNA nuclease activity"/>
    <property type="evidence" value="ECO:0007669"/>
    <property type="project" value="InterPro"/>
</dbReference>
<dbReference type="EMBL" id="LBUZ01000039">
    <property type="protein sequence ID" value="KKQ74181.1"/>
    <property type="molecule type" value="Genomic_DNA"/>
</dbReference>